<dbReference type="KEGG" id="cld:CLSPO_c30020"/>
<dbReference type="GO" id="GO:0004523">
    <property type="term" value="F:RNA-DNA hybrid ribonuclease activity"/>
    <property type="evidence" value="ECO:0007669"/>
    <property type="project" value="UniProtKB-EC"/>
</dbReference>
<evidence type="ECO:0000256" key="3">
    <source>
        <dbReference type="ARBA" id="ARBA00005300"/>
    </source>
</evidence>
<dbReference type="GO" id="GO:0043137">
    <property type="term" value="P:DNA replication, removal of RNA primer"/>
    <property type="evidence" value="ECO:0007669"/>
    <property type="project" value="TreeGrafter"/>
</dbReference>
<dbReference type="EC" id="3.1.26.4" evidence="4"/>
<reference evidence="11 12" key="1">
    <citation type="journal article" date="2015" name="PLoS ONE">
        <title>A universal mariner transposon system for forward genetic studies in the genus clostridium.</title>
        <authorList>
            <person name="Zhang Y."/>
            <person name="Grosse-Honebrink A."/>
            <person name="Minton N.P."/>
        </authorList>
    </citation>
    <scope>NUCLEOTIDE SEQUENCE [LARGE SCALE GENOMIC DNA]</scope>
    <source>
        <strain evidence="11 12">NCIMB 10696</strain>
    </source>
</reference>
<dbReference type="FunFam" id="3.40.970.10:FF:000001">
    <property type="entry name" value="Ribonuclease H1"/>
    <property type="match status" value="1"/>
</dbReference>
<keyword evidence="6" id="KW-0479">Metal-binding</keyword>
<comment type="catalytic activity">
    <reaction evidence="1">
        <text>Endonucleolytic cleavage to 5'-phosphomonoester.</text>
        <dbReference type="EC" id="3.1.26.4"/>
    </reaction>
</comment>
<comment type="cofactor">
    <cofactor evidence="2">
        <name>Mg(2+)</name>
        <dbReference type="ChEBI" id="CHEBI:18420"/>
    </cofactor>
</comment>
<dbReference type="InterPro" id="IPR009027">
    <property type="entry name" value="Ribosomal_bL9/RNase_H1_N"/>
</dbReference>
<dbReference type="Gene3D" id="3.30.420.10">
    <property type="entry name" value="Ribonuclease H-like superfamily/Ribonuclease H"/>
    <property type="match status" value="1"/>
</dbReference>
<gene>
    <name evidence="11" type="ORF">CLSPO_c30020</name>
</gene>
<keyword evidence="8" id="KW-0378">Hydrolase</keyword>
<organism evidence="11 12">
    <name type="scientific">Clostridium sporogenes</name>
    <dbReference type="NCBI Taxonomy" id="1509"/>
    <lineage>
        <taxon>Bacteria</taxon>
        <taxon>Bacillati</taxon>
        <taxon>Bacillota</taxon>
        <taxon>Clostridia</taxon>
        <taxon>Eubacteriales</taxon>
        <taxon>Clostridiaceae</taxon>
        <taxon>Clostridium</taxon>
    </lineage>
</organism>
<evidence type="ECO:0000256" key="8">
    <source>
        <dbReference type="ARBA" id="ARBA00022801"/>
    </source>
</evidence>
<dbReference type="CDD" id="cd09277">
    <property type="entry name" value="RNase_HI_bacteria_like"/>
    <property type="match status" value="1"/>
</dbReference>
<dbReference type="PROSITE" id="PS50879">
    <property type="entry name" value="RNASE_H_1"/>
    <property type="match status" value="1"/>
</dbReference>
<evidence type="ECO:0000256" key="4">
    <source>
        <dbReference type="ARBA" id="ARBA00012180"/>
    </source>
</evidence>
<dbReference type="GeneID" id="92939634"/>
<name>A0A7U4JR00_CLOSG</name>
<dbReference type="Pfam" id="PF01693">
    <property type="entry name" value="Cauli_VI"/>
    <property type="match status" value="1"/>
</dbReference>
<evidence type="ECO:0000313" key="12">
    <source>
        <dbReference type="Proteomes" id="UP000033052"/>
    </source>
</evidence>
<keyword evidence="5" id="KW-0540">Nuclease</keyword>
<dbReference type="InterPro" id="IPR011320">
    <property type="entry name" value="RNase_H1_N"/>
</dbReference>
<dbReference type="InterPro" id="IPR002156">
    <property type="entry name" value="RNaseH_domain"/>
</dbReference>
<dbReference type="EMBL" id="CP009225">
    <property type="protein sequence ID" value="AKC63722.1"/>
    <property type="molecule type" value="Genomic_DNA"/>
</dbReference>
<evidence type="ECO:0000256" key="9">
    <source>
        <dbReference type="ARBA" id="ARBA00022842"/>
    </source>
</evidence>
<proteinExistence type="inferred from homology"/>
<dbReference type="Gene3D" id="3.40.970.10">
    <property type="entry name" value="Ribonuclease H1, N-terminal domain"/>
    <property type="match status" value="1"/>
</dbReference>
<dbReference type="Proteomes" id="UP000033052">
    <property type="component" value="Chromosome"/>
</dbReference>
<feature type="domain" description="RNase H type-1" evidence="10">
    <location>
        <begin position="62"/>
        <end position="199"/>
    </location>
</feature>
<dbReference type="InterPro" id="IPR012337">
    <property type="entry name" value="RNaseH-like_sf"/>
</dbReference>
<evidence type="ECO:0000259" key="10">
    <source>
        <dbReference type="PROSITE" id="PS50879"/>
    </source>
</evidence>
<dbReference type="AlphaFoldDB" id="A0A7U4JR00"/>
<evidence type="ECO:0000256" key="6">
    <source>
        <dbReference type="ARBA" id="ARBA00022723"/>
    </source>
</evidence>
<evidence type="ECO:0000256" key="2">
    <source>
        <dbReference type="ARBA" id="ARBA00001946"/>
    </source>
</evidence>
<dbReference type="GO" id="GO:0046872">
    <property type="term" value="F:metal ion binding"/>
    <property type="evidence" value="ECO:0007669"/>
    <property type="project" value="UniProtKB-KW"/>
</dbReference>
<protein>
    <recommendedName>
        <fullName evidence="4">ribonuclease H</fullName>
        <ecNumber evidence="4">3.1.26.4</ecNumber>
    </recommendedName>
</protein>
<evidence type="ECO:0000313" key="11">
    <source>
        <dbReference type="EMBL" id="AKC63722.1"/>
    </source>
</evidence>
<dbReference type="Pfam" id="PF00075">
    <property type="entry name" value="RNase_H"/>
    <property type="match status" value="1"/>
</dbReference>
<dbReference type="PANTHER" id="PTHR10642">
    <property type="entry name" value="RIBONUCLEASE H1"/>
    <property type="match status" value="1"/>
</dbReference>
<dbReference type="GO" id="GO:0003676">
    <property type="term" value="F:nucleic acid binding"/>
    <property type="evidence" value="ECO:0007669"/>
    <property type="project" value="InterPro"/>
</dbReference>
<dbReference type="SUPFAM" id="SSF55658">
    <property type="entry name" value="L9 N-domain-like"/>
    <property type="match status" value="1"/>
</dbReference>
<dbReference type="InterPro" id="IPR036397">
    <property type="entry name" value="RNaseH_sf"/>
</dbReference>
<keyword evidence="9" id="KW-0460">Magnesium</keyword>
<evidence type="ECO:0000256" key="7">
    <source>
        <dbReference type="ARBA" id="ARBA00022759"/>
    </source>
</evidence>
<evidence type="ECO:0000256" key="1">
    <source>
        <dbReference type="ARBA" id="ARBA00000077"/>
    </source>
</evidence>
<evidence type="ECO:0000256" key="5">
    <source>
        <dbReference type="ARBA" id="ARBA00022722"/>
    </source>
</evidence>
<dbReference type="SUPFAM" id="SSF53098">
    <property type="entry name" value="Ribonuclease H-like"/>
    <property type="match status" value="1"/>
</dbReference>
<comment type="similarity">
    <text evidence="3">Belongs to the RNase H family.</text>
</comment>
<dbReference type="PANTHER" id="PTHR10642:SF26">
    <property type="entry name" value="RIBONUCLEASE H1"/>
    <property type="match status" value="1"/>
</dbReference>
<keyword evidence="7" id="KW-0255">Endonuclease</keyword>
<dbReference type="InterPro" id="IPR037056">
    <property type="entry name" value="RNase_H1_N_sf"/>
</dbReference>
<dbReference type="RefSeq" id="WP_080700116.1">
    <property type="nucleotide sequence ID" value="NZ_CP009225.1"/>
</dbReference>
<sequence length="297" mass="34970">MSQKKYYAVKVGRKTGIFDNWNECKEQIQGYSGAIYKGFSNYEDAYKFLNGGIKNTITNKKDTKKIEAYVDGSYSDEYNEYSYGCVILYENEIIKFSGVGSNKEYISMRNVAGELLGAMKAIEWAYENEHDSIIIYHDYEGIDRWANGIWKTNKQGTKEYLEFIKKYRKYLEISFKKVQAHSGNFYNEEADKLAKQAIFEEKKDTKNEQNNSDKKIEIFKEIMNTKNKTKNSFEFIFKNYVVSESKLKKFVKEIWSLQGNDKNQIDIIDLKFDTHNSKIEWSIKDKQGQIQDFKVYI</sequence>
<accession>A0A7U4JR00</accession>
<dbReference type="InterPro" id="IPR050092">
    <property type="entry name" value="RNase_H"/>
</dbReference>